<dbReference type="SUPFAM" id="SSF52833">
    <property type="entry name" value="Thioredoxin-like"/>
    <property type="match status" value="1"/>
</dbReference>
<gene>
    <name evidence="6" type="ORF">OUZ56_019973</name>
</gene>
<dbReference type="PANTHER" id="PTHR11592">
    <property type="entry name" value="GLUTATHIONE PEROXIDASE"/>
    <property type="match status" value="1"/>
</dbReference>
<comment type="caution">
    <text evidence="6">The sequence shown here is derived from an EMBL/GenBank/DDBJ whole genome shotgun (WGS) entry which is preliminary data.</text>
</comment>
<dbReference type="PANTHER" id="PTHR11592:SF134">
    <property type="entry name" value="PHOSPHOLIPID HYDROPEROXIDE GLUTATHIONE PEROXIDASE"/>
    <property type="match status" value="1"/>
</dbReference>
<comment type="similarity">
    <text evidence="1 5">Belongs to the glutathione peroxidase family.</text>
</comment>
<dbReference type="InterPro" id="IPR029760">
    <property type="entry name" value="GPX_CS"/>
</dbReference>
<dbReference type="Proteomes" id="UP001234178">
    <property type="component" value="Unassembled WGS sequence"/>
</dbReference>
<dbReference type="Gene3D" id="3.40.30.10">
    <property type="entry name" value="Glutaredoxin"/>
    <property type="match status" value="1"/>
</dbReference>
<evidence type="ECO:0000256" key="4">
    <source>
        <dbReference type="ARBA" id="ARBA00023002"/>
    </source>
</evidence>
<evidence type="ECO:0000256" key="5">
    <source>
        <dbReference type="RuleBase" id="RU000499"/>
    </source>
</evidence>
<dbReference type="PRINTS" id="PR01011">
    <property type="entry name" value="GLUTPROXDASE"/>
</dbReference>
<evidence type="ECO:0000256" key="3">
    <source>
        <dbReference type="ARBA" id="ARBA00022933"/>
    </source>
</evidence>
<protein>
    <recommendedName>
        <fullName evidence="5">Glutathione peroxidase</fullName>
    </recommendedName>
</protein>
<dbReference type="InterPro" id="IPR036249">
    <property type="entry name" value="Thioredoxin-like_sf"/>
</dbReference>
<dbReference type="PROSITE" id="PS51355">
    <property type="entry name" value="GLUTATHIONE_PEROXID_3"/>
    <property type="match status" value="1"/>
</dbReference>
<keyword evidence="2 5" id="KW-0575">Peroxidase</keyword>
<proteinExistence type="inferred from homology"/>
<keyword evidence="7" id="KW-1185">Reference proteome</keyword>
<accession>A0ABQ9ZD64</accession>
<dbReference type="Pfam" id="PF00255">
    <property type="entry name" value="GSHPx"/>
    <property type="match status" value="1"/>
</dbReference>
<evidence type="ECO:0000313" key="7">
    <source>
        <dbReference type="Proteomes" id="UP001234178"/>
    </source>
</evidence>
<keyword evidence="4 5" id="KW-0560">Oxidoreductase</keyword>
<keyword evidence="3" id="KW-0712">Selenocysteine</keyword>
<dbReference type="EMBL" id="JAOYFB010000003">
    <property type="protein sequence ID" value="KAK4010844.1"/>
    <property type="molecule type" value="Genomic_DNA"/>
</dbReference>
<evidence type="ECO:0000256" key="1">
    <source>
        <dbReference type="ARBA" id="ARBA00006926"/>
    </source>
</evidence>
<evidence type="ECO:0000313" key="6">
    <source>
        <dbReference type="EMBL" id="KAK4010844.1"/>
    </source>
</evidence>
<name>A0ABQ9ZD64_9CRUS</name>
<dbReference type="InterPro" id="IPR000889">
    <property type="entry name" value="Glutathione_peroxidase"/>
</dbReference>
<sequence length="254" mass="28789">MLEVHLDQYKSSSCGAAPIRVRDLLGVFFDSILERAEMAIWSLLLTAVTLLGPAVGADRIKVSQHCVNSNSSIDNVYSYSEKELNSSRTFRLSKFSGKYHELNALQAEYPIDLAVLAFPCNQFGQQEPGATDLEILNGIRYVRPGGDFQPNITLFRKVDVNGAREHPLFTYLKRSCPTTRDFFMPSSRLDYSPMRNSDVRWNFEKFLVNRKGRPVKRYDASSRVSEMREDIESLISLDVNDPNVYESLTALGKT</sequence>
<dbReference type="PROSITE" id="PS00763">
    <property type="entry name" value="GLUTATHIONE_PEROXID_2"/>
    <property type="match status" value="1"/>
</dbReference>
<reference evidence="6 7" key="1">
    <citation type="journal article" date="2023" name="Nucleic Acids Res.">
        <title>The hologenome of Daphnia magna reveals possible DNA methylation and microbiome-mediated evolution of the host genome.</title>
        <authorList>
            <person name="Chaturvedi A."/>
            <person name="Li X."/>
            <person name="Dhandapani V."/>
            <person name="Marshall H."/>
            <person name="Kissane S."/>
            <person name="Cuenca-Cambronero M."/>
            <person name="Asole G."/>
            <person name="Calvet F."/>
            <person name="Ruiz-Romero M."/>
            <person name="Marangio P."/>
            <person name="Guigo R."/>
            <person name="Rago D."/>
            <person name="Mirbahai L."/>
            <person name="Eastwood N."/>
            <person name="Colbourne J.K."/>
            <person name="Zhou J."/>
            <person name="Mallon E."/>
            <person name="Orsini L."/>
        </authorList>
    </citation>
    <scope>NUCLEOTIDE SEQUENCE [LARGE SCALE GENOMIC DNA]</scope>
    <source>
        <strain evidence="6">LRV0_1</strain>
    </source>
</reference>
<organism evidence="6 7">
    <name type="scientific">Daphnia magna</name>
    <dbReference type="NCBI Taxonomy" id="35525"/>
    <lineage>
        <taxon>Eukaryota</taxon>
        <taxon>Metazoa</taxon>
        <taxon>Ecdysozoa</taxon>
        <taxon>Arthropoda</taxon>
        <taxon>Crustacea</taxon>
        <taxon>Branchiopoda</taxon>
        <taxon>Diplostraca</taxon>
        <taxon>Cladocera</taxon>
        <taxon>Anomopoda</taxon>
        <taxon>Daphniidae</taxon>
        <taxon>Daphnia</taxon>
    </lineage>
</organism>
<evidence type="ECO:0000256" key="2">
    <source>
        <dbReference type="ARBA" id="ARBA00022559"/>
    </source>
</evidence>